<dbReference type="EMBL" id="KZ851899">
    <property type="protein sequence ID" value="RDH25824.1"/>
    <property type="molecule type" value="Genomic_DNA"/>
</dbReference>
<reference evidence="3 4" key="1">
    <citation type="submission" date="2018-07" db="EMBL/GenBank/DDBJ databases">
        <title>Section-level genome sequencing of Aspergillus section Nigri to investigate inter- and intra-species variation.</title>
        <authorList>
            <consortium name="DOE Joint Genome Institute"/>
            <person name="Vesth T.C."/>
            <person name="Nybo J.L."/>
            <person name="Theobald S."/>
            <person name="Frisvad J.C."/>
            <person name="Larsen T.O."/>
            <person name="Nielsen K.F."/>
            <person name="Hoof J.B."/>
            <person name="Brandl J."/>
            <person name="Salamov A."/>
            <person name="Riley R."/>
            <person name="Gladden J.M."/>
            <person name="Phatale P."/>
            <person name="Nielsen M.T."/>
            <person name="Lyhne E.K."/>
            <person name="Kogle M.E."/>
            <person name="Strasser K."/>
            <person name="McDonnell E."/>
            <person name="Barry K."/>
            <person name="Clum A."/>
            <person name="Chen C."/>
            <person name="Nolan M."/>
            <person name="Sandor L."/>
            <person name="Kuo A."/>
            <person name="Lipzen A."/>
            <person name="Hainaut M."/>
            <person name="Drula E."/>
            <person name="Tsang A."/>
            <person name="Magnuson J.K."/>
            <person name="Henrissat B."/>
            <person name="Wiebenga A."/>
            <person name="Simmons B.A."/>
            <person name="Makela M.R."/>
            <person name="De vries R.P."/>
            <person name="Grigoriev I.V."/>
            <person name="Mortensen U.H."/>
            <person name="Baker S.E."/>
            <person name="Andersen M.R."/>
        </authorList>
    </citation>
    <scope>NUCLEOTIDE SEQUENCE [LARGE SCALE GENOMIC DNA]</scope>
    <source>
        <strain evidence="3 4">ATCC 13496</strain>
    </source>
</reference>
<evidence type="ECO:0000256" key="2">
    <source>
        <dbReference type="SAM" id="SignalP"/>
    </source>
</evidence>
<evidence type="ECO:0008006" key="5">
    <source>
        <dbReference type="Google" id="ProtNLM"/>
    </source>
</evidence>
<keyword evidence="1" id="KW-1133">Transmembrane helix</keyword>
<dbReference type="AlphaFoldDB" id="A0A370CDL6"/>
<proteinExistence type="predicted"/>
<gene>
    <name evidence="3" type="ORF">M747DRAFT_347894</name>
</gene>
<dbReference type="PANTHER" id="PTHR37013">
    <property type="entry name" value="INTEGRAL MEMBRANE PROTEIN (AFU_ORTHOLOGUE AFUA_1G05950)-RELATED"/>
    <property type="match status" value="1"/>
</dbReference>
<feature type="transmembrane region" description="Helical" evidence="1">
    <location>
        <begin position="400"/>
        <end position="426"/>
    </location>
</feature>
<keyword evidence="1" id="KW-0472">Membrane</keyword>
<sequence>MKSISAVLIALLAASVSAGPVVTTVTIALANDQTGAQGSAAIPADGSEQSISALYGGTGVGSGGVIKASSAQLTNFQANTNCVITKYGSVLATLNSRNTYVDLDGNPSAAQPVDLSAASVKCHHNAVEVTLIALPRRQSIAEYIEVVLQEMTAGPQETLSGGPSHPRAMTFLSVSGSESPDISSVAQPRVTLFKFHQGTSMPPTVSTKQASVHSVMHKQLLVRLTSPDQNIPPCDQLINKWMNCSQLSPTFVAANQHDDLPWASRILALFVALQLRSGGSRPLQVPLSTKDPTMNISELYLRLRHRPHIKPIPYILPITSLHGTLPLILEPRNDQTTAMNTTTTTTAIASYYTLPRADSYTAISLISISTFTCLLLYYLIFDLSFFTTTSTSTSTKPRPLTVPTTTLLTTTTTTLLSSTFCILLLFHHTHTPTRIASAILFVLTTTAASITNTLLLYFSLPLITIHQRPQAHFQLRIQRILLSTIIATILLFQLPHVIVAPAAATLYKDGHWTHAVTILSRISVTAYCTREILLLAVYTWGVIKYLRPVIHHFHYESTHQDRQRICSTLLVAGCISLILNIANIVAVYTVHNAAAMAFFPFVVSTKVLVEGVAVGRLVGFVGASRQPRCVYSIHGGGGGGDSRRGSAQPLITSTYSSASTMSGGLGAVETKDCGSDRDESPVGVQGRDKEWYTRNRIGSVDTIVSVAEPPLAHSVGHLVQEMPDLEGGSGVGVSRRMSVV</sequence>
<organism evidence="3 4">
    <name type="scientific">Aspergillus niger ATCC 13496</name>
    <dbReference type="NCBI Taxonomy" id="1353008"/>
    <lineage>
        <taxon>Eukaryota</taxon>
        <taxon>Fungi</taxon>
        <taxon>Dikarya</taxon>
        <taxon>Ascomycota</taxon>
        <taxon>Pezizomycotina</taxon>
        <taxon>Eurotiomycetes</taxon>
        <taxon>Eurotiomycetidae</taxon>
        <taxon>Eurotiales</taxon>
        <taxon>Aspergillaceae</taxon>
        <taxon>Aspergillus</taxon>
        <taxon>Aspergillus subgen. Circumdati</taxon>
    </lineage>
</organism>
<dbReference type="VEuPathDB" id="FungiDB:M747DRAFT_347894"/>
<keyword evidence="2" id="KW-0732">Signal</keyword>
<feature type="transmembrane region" description="Helical" evidence="1">
    <location>
        <begin position="360"/>
        <end position="380"/>
    </location>
</feature>
<feature type="signal peptide" evidence="2">
    <location>
        <begin position="1"/>
        <end position="18"/>
    </location>
</feature>
<feature type="transmembrane region" description="Helical" evidence="1">
    <location>
        <begin position="594"/>
        <end position="618"/>
    </location>
</feature>
<feature type="transmembrane region" description="Helical" evidence="1">
    <location>
        <begin position="524"/>
        <end position="546"/>
    </location>
</feature>
<dbReference type="Proteomes" id="UP000253845">
    <property type="component" value="Unassembled WGS sequence"/>
</dbReference>
<feature type="transmembrane region" description="Helical" evidence="1">
    <location>
        <begin position="567"/>
        <end position="588"/>
    </location>
</feature>
<evidence type="ECO:0000313" key="4">
    <source>
        <dbReference type="Proteomes" id="UP000253845"/>
    </source>
</evidence>
<feature type="chain" id="PRO_5016868382" description="TRP C-terminal domain-containing protein" evidence="2">
    <location>
        <begin position="19"/>
        <end position="740"/>
    </location>
</feature>
<evidence type="ECO:0000256" key="1">
    <source>
        <dbReference type="SAM" id="Phobius"/>
    </source>
</evidence>
<feature type="transmembrane region" description="Helical" evidence="1">
    <location>
        <begin position="480"/>
        <end position="504"/>
    </location>
</feature>
<name>A0A370CDL6_ASPNG</name>
<keyword evidence="1" id="KW-0812">Transmembrane</keyword>
<evidence type="ECO:0000313" key="3">
    <source>
        <dbReference type="EMBL" id="RDH25824.1"/>
    </source>
</evidence>
<accession>A0A370CDL6</accession>
<feature type="transmembrane region" description="Helical" evidence="1">
    <location>
        <begin position="438"/>
        <end position="460"/>
    </location>
</feature>
<protein>
    <recommendedName>
        <fullName evidence="5">TRP C-terminal domain-containing protein</fullName>
    </recommendedName>
</protein>